<accession>A0A915BHB5</accession>
<proteinExistence type="predicted"/>
<comment type="subcellular location">
    <subcellularLocation>
        <location evidence="1">Cytoplasm</location>
    </subcellularLocation>
</comment>
<dbReference type="GO" id="GO:0008270">
    <property type="term" value="F:zinc ion binding"/>
    <property type="evidence" value="ECO:0007669"/>
    <property type="project" value="UniProtKB-KW"/>
</dbReference>
<keyword evidence="5" id="KW-0862">Zinc</keyword>
<evidence type="ECO:0000256" key="5">
    <source>
        <dbReference type="PROSITE-ProRule" id="PRU00965"/>
    </source>
</evidence>
<dbReference type="PANTHER" id="PTHR13493:SF3">
    <property type="entry name" value="RRNA N6-ADENOSINE-METHYLTRANSFERASE ZCCHC4"/>
    <property type="match status" value="1"/>
</dbReference>
<dbReference type="GO" id="GO:0005737">
    <property type="term" value="C:cytoplasm"/>
    <property type="evidence" value="ECO:0007669"/>
    <property type="project" value="UniProtKB-SubCell"/>
</dbReference>
<evidence type="ECO:0000313" key="7">
    <source>
        <dbReference type="Proteomes" id="UP000887569"/>
    </source>
</evidence>
<dbReference type="PROSITE" id="PS51270">
    <property type="entry name" value="ZF_CTCHY"/>
    <property type="match status" value="1"/>
</dbReference>
<dbReference type="PROSITE" id="PS50216">
    <property type="entry name" value="DHHC"/>
    <property type="match status" value="1"/>
</dbReference>
<evidence type="ECO:0000313" key="8">
    <source>
        <dbReference type="WBParaSite" id="PgR040_g066_t01"/>
    </source>
</evidence>
<dbReference type="SUPFAM" id="SSF161245">
    <property type="entry name" value="Zinc hairpin stack"/>
    <property type="match status" value="1"/>
</dbReference>
<keyword evidence="3" id="KW-0489">Methyltransferase</keyword>
<organism evidence="7 8">
    <name type="scientific">Parascaris univalens</name>
    <name type="common">Nematode worm</name>
    <dbReference type="NCBI Taxonomy" id="6257"/>
    <lineage>
        <taxon>Eukaryota</taxon>
        <taxon>Metazoa</taxon>
        <taxon>Ecdysozoa</taxon>
        <taxon>Nematoda</taxon>
        <taxon>Chromadorea</taxon>
        <taxon>Rhabditida</taxon>
        <taxon>Spirurina</taxon>
        <taxon>Ascaridomorpha</taxon>
        <taxon>Ascaridoidea</taxon>
        <taxon>Ascarididae</taxon>
        <taxon>Parascaris</taxon>
    </lineage>
</organism>
<dbReference type="Proteomes" id="UP000887569">
    <property type="component" value="Unplaced"/>
</dbReference>
<evidence type="ECO:0000256" key="1">
    <source>
        <dbReference type="ARBA" id="ARBA00004496"/>
    </source>
</evidence>
<keyword evidence="5" id="KW-0863">Zinc-finger</keyword>
<evidence type="ECO:0000256" key="2">
    <source>
        <dbReference type="ARBA" id="ARBA00022490"/>
    </source>
</evidence>
<sequence length="484" mass="55901">MQLRKRQGKIAKKRSRHCKKAHRSMSSLKWTYNRRHLRKDANRRSRREARELKVQNENSATQLRLEMTDNKSSMQYSFRQRLNFCVFDTSGVQVPNCPHGPCLLFGRSSTSGEIIERFFGCAVYRSERCNFIYVLGDSTNGTPSSSQQTHIKQTKVQYGRIRKSVNRLVASGVELHYCGVCNDAVSLPHRDPVVGPLRRVAFRRPTHLISAVVDDNGEAQYWFASESVSVIANALITNRCDGVLCIGAPTLFEHFRCSAQRRMSMKSFLLDFDCRFASFYQSSQFAQFSMLTNYFYDPASVQKFDAFLMSVNHLAIVCDPPFGVIVRPLFTTIDELRRKFKKLHQGDLCEVNLLVILPIFVAKHVKHCDEQMEMVDYKVCYRNHPKYAKREKSVVRIFTDFPLNKFVLPSQCGYRFCEMCERYVSIENRHCGLCGICPSKDGSPYHHCDHCNRCVKNTYRHCEKCTRCHLKGRCLKDGNPSYGE</sequence>
<protein>
    <submittedName>
        <fullName evidence="8">CTCHY-type domain-containing protein</fullName>
    </submittedName>
</protein>
<dbReference type="WBParaSite" id="PgR040_g066_t01">
    <property type="protein sequence ID" value="PgR040_g066_t01"/>
    <property type="gene ID" value="PgR040_g066"/>
</dbReference>
<keyword evidence="5" id="KW-0479">Metal-binding</keyword>
<dbReference type="InterPro" id="IPR037275">
    <property type="entry name" value="Znf_CTCHY_sf"/>
</dbReference>
<keyword evidence="2" id="KW-0963">Cytoplasm</keyword>
<dbReference type="GO" id="GO:0008988">
    <property type="term" value="F:rRNA (adenine-N6-)-methyltransferase activity"/>
    <property type="evidence" value="ECO:0007669"/>
    <property type="project" value="InterPro"/>
</dbReference>
<reference evidence="8" key="1">
    <citation type="submission" date="2022-11" db="UniProtKB">
        <authorList>
            <consortium name="WormBaseParasite"/>
        </authorList>
    </citation>
    <scope>IDENTIFICATION</scope>
</reference>
<dbReference type="PANTHER" id="PTHR13493">
    <property type="entry name" value="ZINC FINGER CCHC DOMAIN-CONTAINING"/>
    <property type="match status" value="1"/>
</dbReference>
<dbReference type="InterPro" id="IPR039846">
    <property type="entry name" value="ZCCHC4"/>
</dbReference>
<dbReference type="GO" id="GO:0005730">
    <property type="term" value="C:nucleolus"/>
    <property type="evidence" value="ECO:0007669"/>
    <property type="project" value="TreeGrafter"/>
</dbReference>
<evidence type="ECO:0000256" key="4">
    <source>
        <dbReference type="ARBA" id="ARBA00022679"/>
    </source>
</evidence>
<dbReference type="Pfam" id="PF10237">
    <property type="entry name" value="N6-adenineMlase"/>
    <property type="match status" value="1"/>
</dbReference>
<dbReference type="InterPro" id="IPR017921">
    <property type="entry name" value="Znf_CTCHY"/>
</dbReference>
<feature type="domain" description="CTCHY-type" evidence="6">
    <location>
        <begin position="412"/>
        <end position="469"/>
    </location>
</feature>
<keyword evidence="7" id="KW-1185">Reference proteome</keyword>
<dbReference type="AlphaFoldDB" id="A0A915BHB5"/>
<evidence type="ECO:0000259" key="6">
    <source>
        <dbReference type="PROSITE" id="PS51270"/>
    </source>
</evidence>
<dbReference type="InterPro" id="IPR041370">
    <property type="entry name" value="Mlase_EEF1AKMT1/ZCCHC4"/>
</dbReference>
<name>A0A915BHB5_PARUN</name>
<keyword evidence="4" id="KW-0808">Transferase</keyword>
<evidence type="ECO:0000256" key="3">
    <source>
        <dbReference type="ARBA" id="ARBA00022603"/>
    </source>
</evidence>